<dbReference type="EMBL" id="LHUQ01000058">
    <property type="protein sequence ID" value="KON62870.1"/>
    <property type="molecule type" value="Genomic_DNA"/>
</dbReference>
<feature type="chain" id="PRO_5007228533" evidence="2">
    <location>
        <begin position="40"/>
        <end position="497"/>
    </location>
</feature>
<protein>
    <submittedName>
        <fullName evidence="3">Porin B</fullName>
    </submittedName>
</protein>
<name>A0A0M0ECA2_KOMEU</name>
<dbReference type="Proteomes" id="UP000037566">
    <property type="component" value="Unassembled WGS sequence"/>
</dbReference>
<proteinExistence type="inferred from homology"/>
<feature type="signal peptide" evidence="2">
    <location>
        <begin position="1"/>
        <end position="39"/>
    </location>
</feature>
<accession>A0A0M0ECA2</accession>
<dbReference type="GO" id="GO:0015288">
    <property type="term" value="F:porin activity"/>
    <property type="evidence" value="ECO:0007669"/>
    <property type="project" value="InterPro"/>
</dbReference>
<gene>
    <name evidence="3" type="primary">oprB10</name>
    <name evidence="3" type="ORF">KOEU_36400</name>
</gene>
<dbReference type="STRING" id="33995.KOEU_36400"/>
<sequence length="497" mass="55087">MRALLTVIMELYCQKHVSRTKAWLVIIIAGMFLCSQATAQTFQDNSNSDARLRVATPLMAHPSNGPVVPPFSRPEALFTDPFGMTSWLRTRGIALTMDNTNEFTAAISSPTPGHPDYKQGASNAGQMNTALHINWEKVIGLKGFATHTLFTSRYGTTANRMMGDWLAHSSEIYGGGGNVVVHLVTAYGEENLLGGRVSIAGGRLTEMSEFSASSLFCNFQNNGFCGRPKAAIDNQYITSYPAGEWGFRVRGRPSRYIYIQAGVYFAERGIYANSQHRTGFHFNSSNIVGQLAPIELGWEPLLGHQHKLPGHYKIGGQVISAPNPDNYYDAQGQPYALSGRAARTHQQTWSTWFEIDQKLLHHSYSNAEGGLTAMTGIIYNDPRTSLRNYETYVAFVDRGFIRSRPYDSFGVVMTYVKIAPGVSDTDMLDLSMIPAKTAPNHATGVQGHVTVFEANYQIHVMRGVVFAPDFQIYFHPNAQKNLKNVEFIGFKSQIQIL</sequence>
<dbReference type="InterPro" id="IPR007049">
    <property type="entry name" value="Carb-sel_porin_OprB"/>
</dbReference>
<dbReference type="Pfam" id="PF04966">
    <property type="entry name" value="OprB"/>
    <property type="match status" value="1"/>
</dbReference>
<comment type="similarity">
    <text evidence="1 2">Belongs to the OprB family.</text>
</comment>
<dbReference type="Gene3D" id="2.40.160.180">
    <property type="entry name" value="Carbohydrate-selective porin OprB"/>
    <property type="match status" value="1"/>
</dbReference>
<evidence type="ECO:0000313" key="3">
    <source>
        <dbReference type="EMBL" id="KON62870.1"/>
    </source>
</evidence>
<dbReference type="PANTHER" id="PTHR37944">
    <property type="entry name" value="PORIN B"/>
    <property type="match status" value="1"/>
</dbReference>
<keyword evidence="2" id="KW-0732">Signal</keyword>
<reference evidence="3" key="1">
    <citation type="submission" date="2015-08" db="EMBL/GenBank/DDBJ databases">
        <title>Draft genome sequence of Komagataeibacter europaeus CECT 8546 a cellulose producer strain from vinegar produced by the traditional method.</title>
        <authorList>
            <person name="Poehlein A."/>
            <person name="Valera M.J."/>
            <person name="Haack F.S."/>
            <person name="Mas A."/>
            <person name="Daniel R."/>
            <person name="Streit W.R."/>
            <person name="Mateo E."/>
        </authorList>
    </citation>
    <scope>NUCLEOTIDE SEQUENCE [LARGE SCALE GENOMIC DNA]</scope>
    <source>
        <strain evidence="3">CECT 8546</strain>
    </source>
</reference>
<dbReference type="GO" id="GO:0016020">
    <property type="term" value="C:membrane"/>
    <property type="evidence" value="ECO:0007669"/>
    <property type="project" value="InterPro"/>
</dbReference>
<organism evidence="3 4">
    <name type="scientific">Komagataeibacter europaeus</name>
    <name type="common">Gluconacetobacter europaeus</name>
    <dbReference type="NCBI Taxonomy" id="33995"/>
    <lineage>
        <taxon>Bacteria</taxon>
        <taxon>Pseudomonadati</taxon>
        <taxon>Pseudomonadota</taxon>
        <taxon>Alphaproteobacteria</taxon>
        <taxon>Acetobacterales</taxon>
        <taxon>Acetobacteraceae</taxon>
        <taxon>Komagataeibacter</taxon>
    </lineage>
</organism>
<evidence type="ECO:0000256" key="2">
    <source>
        <dbReference type="RuleBase" id="RU363072"/>
    </source>
</evidence>
<evidence type="ECO:0000256" key="1">
    <source>
        <dbReference type="ARBA" id="ARBA00008769"/>
    </source>
</evidence>
<comment type="caution">
    <text evidence="3">The sequence shown here is derived from an EMBL/GenBank/DDBJ whole genome shotgun (WGS) entry which is preliminary data.</text>
</comment>
<dbReference type="InterPro" id="IPR052932">
    <property type="entry name" value="OprB_Porin"/>
</dbReference>
<dbReference type="InterPro" id="IPR038673">
    <property type="entry name" value="OprB_sf"/>
</dbReference>
<evidence type="ECO:0000313" key="4">
    <source>
        <dbReference type="Proteomes" id="UP000037566"/>
    </source>
</evidence>
<dbReference type="RefSeq" id="WP_235450713.1">
    <property type="nucleotide sequence ID" value="NZ_LHUQ01000058.1"/>
</dbReference>
<dbReference type="GO" id="GO:0008643">
    <property type="term" value="P:carbohydrate transport"/>
    <property type="evidence" value="ECO:0007669"/>
    <property type="project" value="InterPro"/>
</dbReference>
<keyword evidence="4" id="KW-1185">Reference proteome</keyword>
<dbReference type="AlphaFoldDB" id="A0A0M0ECA2"/>
<dbReference type="PANTHER" id="PTHR37944:SF1">
    <property type="entry name" value="PORIN B"/>
    <property type="match status" value="1"/>
</dbReference>
<dbReference type="PATRIC" id="fig|33995.3.peg.4036"/>